<dbReference type="FunFam" id="1.25.10.10:FF:000689">
    <property type="entry name" value="HECT ubiquitin protein ligase family protein KAK"/>
    <property type="match status" value="1"/>
</dbReference>
<feature type="region of interest" description="Disordered" evidence="5">
    <location>
        <begin position="144"/>
        <end position="233"/>
    </location>
</feature>
<comment type="pathway">
    <text evidence="2 4">Protein modification; protein ubiquitination.</text>
</comment>
<dbReference type="InterPro" id="IPR004170">
    <property type="entry name" value="WWE_dom"/>
</dbReference>
<feature type="compositionally biased region" description="Polar residues" evidence="5">
    <location>
        <begin position="57"/>
        <end position="74"/>
    </location>
</feature>
<evidence type="ECO:0000259" key="6">
    <source>
        <dbReference type="PROSITE" id="PS50918"/>
    </source>
</evidence>
<proteinExistence type="inferred from homology"/>
<dbReference type="EC" id="2.3.2.26" evidence="4"/>
<dbReference type="PANTHER" id="PTHR45670">
    <property type="entry name" value="E3 UBIQUITIN-PROTEIN LIGASE TRIP12"/>
    <property type="match status" value="1"/>
</dbReference>
<dbReference type="Pfam" id="PF25579">
    <property type="entry name" value="TPR_TRIP12_N"/>
    <property type="match status" value="1"/>
</dbReference>
<feature type="compositionally biased region" description="Polar residues" evidence="5">
    <location>
        <begin position="220"/>
        <end position="231"/>
    </location>
</feature>
<keyword evidence="3 4" id="KW-0808">Transferase</keyword>
<feature type="compositionally biased region" description="Low complexity" evidence="5">
    <location>
        <begin position="171"/>
        <end position="184"/>
    </location>
</feature>
<feature type="region of interest" description="Disordered" evidence="5">
    <location>
        <begin position="253"/>
        <end position="373"/>
    </location>
</feature>
<keyword evidence="4" id="KW-0833">Ubl conjugation pathway</keyword>
<dbReference type="EMBL" id="BLXT01001916">
    <property type="protein sequence ID" value="GFN89142.1"/>
    <property type="molecule type" value="Genomic_DNA"/>
</dbReference>
<dbReference type="Gene3D" id="1.25.10.10">
    <property type="entry name" value="Leucine-rich Repeat Variant"/>
    <property type="match status" value="1"/>
</dbReference>
<dbReference type="InterPro" id="IPR045322">
    <property type="entry name" value="HECTD1/TRIP12-like"/>
</dbReference>
<dbReference type="InterPro" id="IPR018123">
    <property type="entry name" value="WWE-dom_subgr"/>
</dbReference>
<dbReference type="AlphaFoldDB" id="A0AAV3Z3G7"/>
<name>A0AAV3Z3G7_9GAST</name>
<dbReference type="GO" id="GO:0008270">
    <property type="term" value="F:zinc ion binding"/>
    <property type="evidence" value="ECO:0007669"/>
    <property type="project" value="InterPro"/>
</dbReference>
<dbReference type="GO" id="GO:0061630">
    <property type="term" value="F:ubiquitin protein ligase activity"/>
    <property type="evidence" value="ECO:0007669"/>
    <property type="project" value="UniProtKB-UniRule"/>
</dbReference>
<gene>
    <name evidence="7" type="ORF">PoB_001564800</name>
</gene>
<sequence length="943" mass="100096">MDAQCDEPAGGSKRRRGVGALSNPTNNFTTGSEVKSKRGRKKSKSDSLSEKQSSNSPPEDTSLNQGVSSSTSAASCLKLDLSPLRDGLTSPQSTHSLEAGTGLSPVGKGKGKPKGKQRSLRPRKPHTSLAEADLEAAAFRFATDSFDEGVSAEPTPRVKKGKKRRRKIVKKISPSSNSTKSGGSEEVATALETPVKGKGRKRKRSSEGCKQGSAKKEKQQPQPSAQETASQDLEVENLQLYIEDFVEEFEELLSQIPPSPKKRCLRSASAEDKEIATATITPSNTAGPSVSNRLHTPPSTKKQQSASGANSSKKEEKIPGGKSLPAKKTPRSAGKCPKEESSSKGKSRGRKTGSCASHTGCHSSVAASGGRGTVRATTSALAVGANSSRSLHGTTTVSTAVVAQLGKGSNSGSSIPVLGGGVVGTTTAAATLNSSSNSNAVPPMSSSGHQQDGGGGSRPRDGTGAMTQPDGQESGSGLPLGAVGGAGPDNDTDESDMNRLQALLEARGLPSHLFGALGPRMHQLLHRTMSGGTLTRVQHLLQGLQATGDEAQQLSAVMEMCQILVMGNEDSLAGFPIKQVVPALIQLLQMEHNFEMMIHASRALTYMMEALPRSSAAVVEGVAVFLEKLQVINCIDVAEQSLSALETLSKRHGKAILQAGGISACLMFLDFFSIVAQRRALNITANCVQSMSADQFHYMRDSLSLLSGRLNHSDSKSVESVCLCFARLVDNFQNDQRLLKEIAVHDLLTNIQQLLVISPPVISTSVFITVVRMLVVMCCNCPDLAVILLKQKIAETLRYLLTGSSVCNDEPFELVARTPQELYEIVSLIGDLLPRLPCDGIFSVNALLRKGGTINHDGAFWQWQDDRGLWHIYTPIDNKIVEAAYQAGEEEVSLSTRGRSYLLDFNSMQQINEDTGTARPVVRKLSCPGLSGHNSAAGGDPGK</sequence>
<feature type="domain" description="WWE" evidence="6">
    <location>
        <begin position="847"/>
        <end position="923"/>
    </location>
</feature>
<protein>
    <recommendedName>
        <fullName evidence="4">E3 ubiquitin-protein ligase</fullName>
        <ecNumber evidence="4">2.3.2.26</ecNumber>
    </recommendedName>
</protein>
<feature type="compositionally biased region" description="Polar residues" evidence="5">
    <location>
        <begin position="22"/>
        <end position="33"/>
    </location>
</feature>
<comment type="caution">
    <text evidence="7">The sequence shown here is derived from an EMBL/GenBank/DDBJ whole genome shotgun (WGS) entry which is preliminary data.</text>
</comment>
<reference evidence="7 8" key="1">
    <citation type="journal article" date="2021" name="Elife">
        <title>Chloroplast acquisition without the gene transfer in kleptoplastic sea slugs, Plakobranchus ocellatus.</title>
        <authorList>
            <person name="Maeda T."/>
            <person name="Takahashi S."/>
            <person name="Yoshida T."/>
            <person name="Shimamura S."/>
            <person name="Takaki Y."/>
            <person name="Nagai Y."/>
            <person name="Toyoda A."/>
            <person name="Suzuki Y."/>
            <person name="Arimoto A."/>
            <person name="Ishii H."/>
            <person name="Satoh N."/>
            <person name="Nishiyama T."/>
            <person name="Hasebe M."/>
            <person name="Maruyama T."/>
            <person name="Minagawa J."/>
            <person name="Obokata J."/>
            <person name="Shigenobu S."/>
        </authorList>
    </citation>
    <scope>NUCLEOTIDE SEQUENCE [LARGE SCALE GENOMIC DNA]</scope>
</reference>
<evidence type="ECO:0000256" key="5">
    <source>
        <dbReference type="SAM" id="MobiDB-lite"/>
    </source>
</evidence>
<feature type="compositionally biased region" description="Polar residues" evidence="5">
    <location>
        <begin position="278"/>
        <end position="311"/>
    </location>
</feature>
<comment type="catalytic activity">
    <reaction evidence="1 4">
        <text>S-ubiquitinyl-[E2 ubiquitin-conjugating enzyme]-L-cysteine + [acceptor protein]-L-lysine = [E2 ubiquitin-conjugating enzyme]-L-cysteine + N(6)-ubiquitinyl-[acceptor protein]-L-lysine.</text>
        <dbReference type="EC" id="2.3.2.26"/>
    </reaction>
</comment>
<organism evidence="7 8">
    <name type="scientific">Plakobranchus ocellatus</name>
    <dbReference type="NCBI Taxonomy" id="259542"/>
    <lineage>
        <taxon>Eukaryota</taxon>
        <taxon>Metazoa</taxon>
        <taxon>Spiralia</taxon>
        <taxon>Lophotrochozoa</taxon>
        <taxon>Mollusca</taxon>
        <taxon>Gastropoda</taxon>
        <taxon>Heterobranchia</taxon>
        <taxon>Euthyneura</taxon>
        <taxon>Panpulmonata</taxon>
        <taxon>Sacoglossa</taxon>
        <taxon>Placobranchoidea</taxon>
        <taxon>Plakobranchidae</taxon>
        <taxon>Plakobranchus</taxon>
    </lineage>
</organism>
<accession>A0AAV3Z3G7</accession>
<dbReference type="InterPro" id="IPR057948">
    <property type="entry name" value="TPR_TRIP12_N"/>
</dbReference>
<dbReference type="SUPFAM" id="SSF48371">
    <property type="entry name" value="ARM repeat"/>
    <property type="match status" value="1"/>
</dbReference>
<feature type="compositionally biased region" description="Basic residues" evidence="5">
    <location>
        <begin position="157"/>
        <end position="170"/>
    </location>
</feature>
<dbReference type="Pfam" id="PF02825">
    <property type="entry name" value="WWE"/>
    <property type="match status" value="1"/>
</dbReference>
<dbReference type="GO" id="GO:0016607">
    <property type="term" value="C:nuclear speck"/>
    <property type="evidence" value="ECO:0007669"/>
    <property type="project" value="TreeGrafter"/>
</dbReference>
<feature type="compositionally biased region" description="Basic residues" evidence="5">
    <location>
        <begin position="109"/>
        <end position="126"/>
    </location>
</feature>
<evidence type="ECO:0000313" key="7">
    <source>
        <dbReference type="EMBL" id="GFN89142.1"/>
    </source>
</evidence>
<evidence type="ECO:0000313" key="8">
    <source>
        <dbReference type="Proteomes" id="UP000735302"/>
    </source>
</evidence>
<dbReference type="SUPFAM" id="SSF117839">
    <property type="entry name" value="WWE domain"/>
    <property type="match status" value="1"/>
</dbReference>
<dbReference type="InterPro" id="IPR011989">
    <property type="entry name" value="ARM-like"/>
</dbReference>
<dbReference type="GO" id="GO:0006974">
    <property type="term" value="P:DNA damage response"/>
    <property type="evidence" value="ECO:0007669"/>
    <property type="project" value="TreeGrafter"/>
</dbReference>
<dbReference type="InterPro" id="IPR016024">
    <property type="entry name" value="ARM-type_fold"/>
</dbReference>
<evidence type="ECO:0000256" key="4">
    <source>
        <dbReference type="RuleBase" id="RU369009"/>
    </source>
</evidence>
<comment type="similarity">
    <text evidence="4">Belongs to the UPL family. K-HECT subfamily.</text>
</comment>
<evidence type="ECO:0000256" key="3">
    <source>
        <dbReference type="ARBA" id="ARBA00022679"/>
    </source>
</evidence>
<dbReference type="PANTHER" id="PTHR45670:SF13">
    <property type="entry name" value="E3 UBIQUITIN-PROTEIN LIGASE TRIP12"/>
    <property type="match status" value="1"/>
</dbReference>
<keyword evidence="8" id="KW-1185">Reference proteome</keyword>
<dbReference type="InterPro" id="IPR037197">
    <property type="entry name" value="WWE_dom_sf"/>
</dbReference>
<evidence type="ECO:0000256" key="2">
    <source>
        <dbReference type="ARBA" id="ARBA00004906"/>
    </source>
</evidence>
<dbReference type="GO" id="GO:0043161">
    <property type="term" value="P:proteasome-mediated ubiquitin-dependent protein catabolic process"/>
    <property type="evidence" value="ECO:0007669"/>
    <property type="project" value="TreeGrafter"/>
</dbReference>
<feature type="region of interest" description="Disordered" evidence="5">
    <location>
        <begin position="433"/>
        <end position="495"/>
    </location>
</feature>
<feature type="compositionally biased region" description="Low complexity" evidence="5">
    <location>
        <begin position="433"/>
        <end position="450"/>
    </location>
</feature>
<dbReference type="Proteomes" id="UP000735302">
    <property type="component" value="Unassembled WGS sequence"/>
</dbReference>
<dbReference type="SMART" id="SM00678">
    <property type="entry name" value="WWE"/>
    <property type="match status" value="1"/>
</dbReference>
<dbReference type="PROSITE" id="PS50918">
    <property type="entry name" value="WWE"/>
    <property type="match status" value="1"/>
</dbReference>
<dbReference type="Gene3D" id="3.30.720.50">
    <property type="match status" value="1"/>
</dbReference>
<evidence type="ECO:0000256" key="1">
    <source>
        <dbReference type="ARBA" id="ARBA00000885"/>
    </source>
</evidence>
<feature type="compositionally biased region" description="Polar residues" evidence="5">
    <location>
        <begin position="354"/>
        <end position="366"/>
    </location>
</feature>
<dbReference type="GO" id="GO:0000209">
    <property type="term" value="P:protein polyubiquitination"/>
    <property type="evidence" value="ECO:0007669"/>
    <property type="project" value="TreeGrafter"/>
</dbReference>
<feature type="region of interest" description="Disordered" evidence="5">
    <location>
        <begin position="1"/>
        <end position="132"/>
    </location>
</feature>